<evidence type="ECO:0000256" key="4">
    <source>
        <dbReference type="ARBA" id="ARBA00016056"/>
    </source>
</evidence>
<dbReference type="SUPFAM" id="SSF81296">
    <property type="entry name" value="E set domains"/>
    <property type="match status" value="1"/>
</dbReference>
<keyword evidence="5" id="KW-0813">Transport</keyword>
<dbReference type="GO" id="GO:0032934">
    <property type="term" value="F:sterol binding"/>
    <property type="evidence" value="ECO:0007669"/>
    <property type="project" value="InterPro"/>
</dbReference>
<dbReference type="EMBL" id="CAJPDT010000062">
    <property type="protein sequence ID" value="CAF9931791.1"/>
    <property type="molecule type" value="Genomic_DNA"/>
</dbReference>
<evidence type="ECO:0000259" key="9">
    <source>
        <dbReference type="SMART" id="SM00737"/>
    </source>
</evidence>
<evidence type="ECO:0000256" key="5">
    <source>
        <dbReference type="ARBA" id="ARBA00022448"/>
    </source>
</evidence>
<evidence type="ECO:0000313" key="10">
    <source>
        <dbReference type="EMBL" id="CAF9931791.1"/>
    </source>
</evidence>
<dbReference type="InterPro" id="IPR033917">
    <property type="entry name" value="ML_PG-PI_TP"/>
</dbReference>
<gene>
    <name evidence="10" type="primary">NPC2</name>
    <name evidence="10" type="ORF">IMSHALPRED_008719</name>
</gene>
<dbReference type="CDD" id="cd00917">
    <property type="entry name" value="PG-PI_TP"/>
    <property type="match status" value="1"/>
</dbReference>
<sequence>MKLTTALLPLFISSLATSSSLSFFGSDQQVLDKTLEVPGANPLEFCEKNDDYILTINNVDLEPNPPLPGKTLTIKAKGNFTEKVEEGAYLLLVVKYSLIKLINQRADLCEQMKDAVNEECPLIGEKTITKDVDLPKEIPPGSYTVNADAYTKDGVKITCLTASIKF</sequence>
<dbReference type="OrthoDB" id="6409159at2759"/>
<evidence type="ECO:0000313" key="11">
    <source>
        <dbReference type="Proteomes" id="UP000664534"/>
    </source>
</evidence>
<comment type="function">
    <text evidence="1">Catalyzes the intermembrane transfer of phosphatidylglycerol and phosphatidylinositol.</text>
</comment>
<dbReference type="Proteomes" id="UP000664534">
    <property type="component" value="Unassembled WGS sequence"/>
</dbReference>
<dbReference type="GO" id="GO:0032366">
    <property type="term" value="P:intracellular sterol transport"/>
    <property type="evidence" value="ECO:0007669"/>
    <property type="project" value="InterPro"/>
</dbReference>
<proteinExistence type="inferred from homology"/>
<evidence type="ECO:0000256" key="2">
    <source>
        <dbReference type="ARBA" id="ARBA00006370"/>
    </source>
</evidence>
<feature type="chain" id="PRO_5034800608" description="Phosphatidylglycerol/phosphatidylinositol transfer protein" evidence="8">
    <location>
        <begin position="19"/>
        <end position="166"/>
    </location>
</feature>
<dbReference type="InterPro" id="IPR014756">
    <property type="entry name" value="Ig_E-set"/>
</dbReference>
<dbReference type="SMART" id="SM00737">
    <property type="entry name" value="ML"/>
    <property type="match status" value="1"/>
</dbReference>
<keyword evidence="7" id="KW-0445">Lipid transport</keyword>
<dbReference type="InterPro" id="IPR003172">
    <property type="entry name" value="ML_dom"/>
</dbReference>
<comment type="similarity">
    <text evidence="2">Belongs to the NPC2 family.</text>
</comment>
<evidence type="ECO:0000256" key="7">
    <source>
        <dbReference type="ARBA" id="ARBA00023055"/>
    </source>
</evidence>
<reference evidence="10" key="1">
    <citation type="submission" date="2021-03" db="EMBL/GenBank/DDBJ databases">
        <authorList>
            <person name="Tagirdzhanova G."/>
        </authorList>
    </citation>
    <scope>NUCLEOTIDE SEQUENCE</scope>
</reference>
<dbReference type="PANTHER" id="PTHR11306">
    <property type="entry name" value="NIEMANN PICK TYPE C2 PROTEIN NPC2-RELATED"/>
    <property type="match status" value="1"/>
</dbReference>
<evidence type="ECO:0000256" key="1">
    <source>
        <dbReference type="ARBA" id="ARBA00002053"/>
    </source>
</evidence>
<dbReference type="Pfam" id="PF02221">
    <property type="entry name" value="E1_DerP2_DerF2"/>
    <property type="match status" value="1"/>
</dbReference>
<dbReference type="Gene3D" id="2.60.40.770">
    <property type="match status" value="1"/>
</dbReference>
<evidence type="ECO:0000256" key="8">
    <source>
        <dbReference type="SAM" id="SignalP"/>
    </source>
</evidence>
<accession>A0A8H3G292</accession>
<comment type="subunit">
    <text evidence="3">Monomer.</text>
</comment>
<dbReference type="AlphaFoldDB" id="A0A8H3G292"/>
<name>A0A8H3G292_9LECA</name>
<dbReference type="PANTHER" id="PTHR11306:SF0">
    <property type="entry name" value="PHOSPHATIDYLGLYCEROL_PHOSPHATIDYLINOSITOL TRANSFER PROTEIN"/>
    <property type="match status" value="1"/>
</dbReference>
<feature type="signal peptide" evidence="8">
    <location>
        <begin position="1"/>
        <end position="18"/>
    </location>
</feature>
<dbReference type="InterPro" id="IPR039670">
    <property type="entry name" value="NPC2-like"/>
</dbReference>
<protein>
    <recommendedName>
        <fullName evidence="4">Phosphatidylglycerol/phosphatidylinositol transfer protein</fullName>
    </recommendedName>
</protein>
<feature type="domain" description="MD-2-related lipid-recognition" evidence="9">
    <location>
        <begin position="43"/>
        <end position="164"/>
    </location>
</feature>
<keyword evidence="11" id="KW-1185">Reference proteome</keyword>
<organism evidence="10 11">
    <name type="scientific">Imshaugia aleurites</name>
    <dbReference type="NCBI Taxonomy" id="172621"/>
    <lineage>
        <taxon>Eukaryota</taxon>
        <taxon>Fungi</taxon>
        <taxon>Dikarya</taxon>
        <taxon>Ascomycota</taxon>
        <taxon>Pezizomycotina</taxon>
        <taxon>Lecanoromycetes</taxon>
        <taxon>OSLEUM clade</taxon>
        <taxon>Lecanoromycetidae</taxon>
        <taxon>Lecanorales</taxon>
        <taxon>Lecanorineae</taxon>
        <taxon>Parmeliaceae</taxon>
        <taxon>Imshaugia</taxon>
    </lineage>
</organism>
<evidence type="ECO:0000256" key="3">
    <source>
        <dbReference type="ARBA" id="ARBA00011245"/>
    </source>
</evidence>
<keyword evidence="6 8" id="KW-0732">Signal</keyword>
<comment type="caution">
    <text evidence="10">The sequence shown here is derived from an EMBL/GenBank/DDBJ whole genome shotgun (WGS) entry which is preliminary data.</text>
</comment>
<evidence type="ECO:0000256" key="6">
    <source>
        <dbReference type="ARBA" id="ARBA00022729"/>
    </source>
</evidence>